<evidence type="ECO:0000313" key="1">
    <source>
        <dbReference type="EMBL" id="OHF02831.1"/>
    </source>
</evidence>
<sequence length="322" mass="38179">MLVTDYDVAKWTPFARDEFPAAATNKKLLDLYMEENPSVNFQSWEFQGKWEKAVEHVYNYLHQQREWWWQNIDTMGYETLRRLLRFNVQKMRDLGYTIPSSQNEHRPIDTGFTKWLKDHHSEWFEEQEKIETIILRLSTATAAVGEVHTAPSLASVEHWNRVTDRGQEDVSDADIDTEEVTNEASSHLTDRVDQHIEQGIPARLELFHAYGSMAYHVDAPGQPFEVRIPDSISRRDQSRLFRRGFLLKQARDKLDRRLRIVWTEHHDATFLVIVKNRPYSHRTLFSMKEAYLHAFESLKGYCRELERGSKMDIACYMELYHR</sequence>
<evidence type="ECO:0000313" key="2">
    <source>
        <dbReference type="Proteomes" id="UP000176998"/>
    </source>
</evidence>
<proteinExistence type="predicted"/>
<dbReference type="RefSeq" id="XP_022479969.1">
    <property type="nucleotide sequence ID" value="XM_022613585.1"/>
</dbReference>
<comment type="caution">
    <text evidence="1">The sequence shown here is derived from an EMBL/GenBank/DDBJ whole genome shotgun (WGS) entry which is preliminary data.</text>
</comment>
<reference evidence="1 2" key="1">
    <citation type="submission" date="2016-09" db="EMBL/GenBank/DDBJ databases">
        <authorList>
            <person name="Capua I."/>
            <person name="De Benedictis P."/>
            <person name="Joannis T."/>
            <person name="Lombin L.H."/>
            <person name="Cattoli G."/>
        </authorList>
    </citation>
    <scope>NUCLEOTIDE SEQUENCE [LARGE SCALE GENOMIC DNA]</scope>
    <source>
        <strain evidence="1 2">IMI 309357</strain>
    </source>
</reference>
<dbReference type="Proteomes" id="UP000176998">
    <property type="component" value="Unassembled WGS sequence"/>
</dbReference>
<gene>
    <name evidence="1" type="ORF">CORC01_01932</name>
</gene>
<dbReference type="OrthoDB" id="10675637at2759"/>
<dbReference type="AlphaFoldDB" id="A0A1G4BN13"/>
<accession>A0A1G4BN13</accession>
<dbReference type="EMBL" id="MJBS01000010">
    <property type="protein sequence ID" value="OHF02831.1"/>
    <property type="molecule type" value="Genomic_DNA"/>
</dbReference>
<dbReference type="GeneID" id="34555095"/>
<keyword evidence="2" id="KW-1185">Reference proteome</keyword>
<protein>
    <submittedName>
        <fullName evidence="1">Uncharacterized protein</fullName>
    </submittedName>
</protein>
<organism evidence="1 2">
    <name type="scientific">Colletotrichum orchidophilum</name>
    <dbReference type="NCBI Taxonomy" id="1209926"/>
    <lineage>
        <taxon>Eukaryota</taxon>
        <taxon>Fungi</taxon>
        <taxon>Dikarya</taxon>
        <taxon>Ascomycota</taxon>
        <taxon>Pezizomycotina</taxon>
        <taxon>Sordariomycetes</taxon>
        <taxon>Hypocreomycetidae</taxon>
        <taxon>Glomerellales</taxon>
        <taxon>Glomerellaceae</taxon>
        <taxon>Colletotrichum</taxon>
    </lineage>
</organism>
<name>A0A1G4BN13_9PEZI</name>